<dbReference type="OrthoDB" id="3538597at2759"/>
<dbReference type="Proteomes" id="UP000566819">
    <property type="component" value="Unassembled WGS sequence"/>
</dbReference>
<evidence type="ECO:0000313" key="1">
    <source>
        <dbReference type="EMBL" id="KAF4631105.1"/>
    </source>
</evidence>
<dbReference type="AlphaFoldDB" id="A0A8H4RLK3"/>
<dbReference type="EMBL" id="JAAMPI010000477">
    <property type="protein sequence ID" value="KAF4631105.1"/>
    <property type="molecule type" value="Genomic_DNA"/>
</dbReference>
<reference evidence="1 2" key="1">
    <citation type="submission" date="2020-03" db="EMBL/GenBank/DDBJ databases">
        <title>Draft Genome Sequence of Cudoniella acicularis.</title>
        <authorList>
            <person name="Buettner E."/>
            <person name="Kellner H."/>
        </authorList>
    </citation>
    <scope>NUCLEOTIDE SEQUENCE [LARGE SCALE GENOMIC DNA]</scope>
    <source>
        <strain evidence="1 2">DSM 108380</strain>
    </source>
</reference>
<accession>A0A8H4RLK3</accession>
<keyword evidence="2" id="KW-1185">Reference proteome</keyword>
<gene>
    <name evidence="1" type="ORF">G7Y89_g7026</name>
</gene>
<protein>
    <submittedName>
        <fullName evidence="1">Uncharacterized protein</fullName>
    </submittedName>
</protein>
<proteinExistence type="predicted"/>
<name>A0A8H4RLK3_9HELO</name>
<organism evidence="1 2">
    <name type="scientific">Cudoniella acicularis</name>
    <dbReference type="NCBI Taxonomy" id="354080"/>
    <lineage>
        <taxon>Eukaryota</taxon>
        <taxon>Fungi</taxon>
        <taxon>Dikarya</taxon>
        <taxon>Ascomycota</taxon>
        <taxon>Pezizomycotina</taxon>
        <taxon>Leotiomycetes</taxon>
        <taxon>Helotiales</taxon>
        <taxon>Tricladiaceae</taxon>
        <taxon>Cudoniella</taxon>
    </lineage>
</organism>
<evidence type="ECO:0000313" key="2">
    <source>
        <dbReference type="Proteomes" id="UP000566819"/>
    </source>
</evidence>
<comment type="caution">
    <text evidence="1">The sequence shown here is derived from an EMBL/GenBank/DDBJ whole genome shotgun (WGS) entry which is preliminary data.</text>
</comment>
<sequence length="646" mass="74425">MLVSDKPWKPEVKSSATVLVDIAKRCRHRNESSWRYACEPVILGRLSSEVCCKNCRKRIWRLEIEVTQTENTAAAEGLRDRQNARESCRCPRTARSQDHFYFRVDKEVHHSPEIALKLKKGEKPDRVYGLRQARNIENLLHDVAKRQLEDDDEAVKRQTAFSIRTLLETQNRLRTATGRHSKWRSGPFIWFLANKEEDWRLYAAYTQPALARPHNVGTIDYRVIDAWCGSILTQDEALQLLLLVDYIFDWARDVYREDIIKELRVLASGENGNASTMYTDSDIYSTRHIDSMHQPDEANGNLDEFKQIPLRKKLFPPSTPLQQVLLMAIMRKAKKLCVDDDGIPLLDDLNDDGSFRIIVYFIYLSFKRGNLEPQEPFARVSSRLDQQDRLNCDVKPFFEETPHASSDGCVLVTATCYPYKGNQANGSEATFCACLTANGPSLPTQQVLATITKIAFETRDFYHTTQNHGSLNKASLAMIHEKYREIWNLRNTYGVYSEGFGFLDFLEDLGSERPGSRGSSRALTESGSQLYDRNFSPWHDPRTMYRSRRPQIEELKDYLAVRAVPSLEGTKPVVLAPPFSKITIATGAELEERLDGVENRKLSSRDRERIWSVDNEGDWVWNLEFNARLNEPFENIYELQKQWGGF</sequence>